<reference evidence="2 3" key="1">
    <citation type="journal article" date="2024" name="Science">
        <title>Giant polyketide synthase enzymes in the biosynthesis of giant marine polyether toxins.</title>
        <authorList>
            <person name="Fallon T.R."/>
            <person name="Shende V.V."/>
            <person name="Wierzbicki I.H."/>
            <person name="Pendleton A.L."/>
            <person name="Watervoot N.F."/>
            <person name="Auber R.P."/>
            <person name="Gonzalez D.J."/>
            <person name="Wisecaver J.H."/>
            <person name="Moore B.S."/>
        </authorList>
    </citation>
    <scope>NUCLEOTIDE SEQUENCE [LARGE SCALE GENOMIC DNA]</scope>
    <source>
        <strain evidence="2 3">12B1</strain>
    </source>
</reference>
<keyword evidence="3" id="KW-1185">Reference proteome</keyword>
<dbReference type="InterPro" id="IPR046879">
    <property type="entry name" value="KANL3/Tex30_Abhydrolase"/>
</dbReference>
<dbReference type="EMBL" id="JBGBPQ010000007">
    <property type="protein sequence ID" value="KAL1521575.1"/>
    <property type="molecule type" value="Genomic_DNA"/>
</dbReference>
<evidence type="ECO:0000259" key="1">
    <source>
        <dbReference type="Pfam" id="PF20408"/>
    </source>
</evidence>
<dbReference type="InterPro" id="IPR029058">
    <property type="entry name" value="AB_hydrolase_fold"/>
</dbReference>
<dbReference type="Gene3D" id="3.40.50.1820">
    <property type="entry name" value="alpha/beta hydrolase"/>
    <property type="match status" value="1"/>
</dbReference>
<evidence type="ECO:0000313" key="2">
    <source>
        <dbReference type="EMBL" id="KAL1521575.1"/>
    </source>
</evidence>
<comment type="caution">
    <text evidence="2">The sequence shown here is derived from an EMBL/GenBank/DDBJ whole genome shotgun (WGS) entry which is preliminary data.</text>
</comment>
<feature type="domain" description="KANL3/Tex30 alpha/beta hydrolase-like" evidence="1">
    <location>
        <begin position="95"/>
        <end position="265"/>
    </location>
</feature>
<proteinExistence type="predicted"/>
<dbReference type="SUPFAM" id="SSF53474">
    <property type="entry name" value="alpha/beta-Hydrolases"/>
    <property type="match status" value="1"/>
</dbReference>
<organism evidence="2 3">
    <name type="scientific">Prymnesium parvum</name>
    <name type="common">Toxic golden alga</name>
    <dbReference type="NCBI Taxonomy" id="97485"/>
    <lineage>
        <taxon>Eukaryota</taxon>
        <taxon>Haptista</taxon>
        <taxon>Haptophyta</taxon>
        <taxon>Prymnesiophyceae</taxon>
        <taxon>Prymnesiales</taxon>
        <taxon>Prymnesiaceae</taxon>
        <taxon>Prymnesium</taxon>
    </lineage>
</organism>
<dbReference type="AlphaFoldDB" id="A0AB34JKY7"/>
<accession>A0AB34JKY7</accession>
<sequence length="283" mass="31125">MRSQQEHLDLLQRLQSELFVDDLEPPRNSIEWSEARLRAWFEAGGVEAASLRETDVKIPRDGSQPLDGKLLWPQDHSAPALILLWCSANPSKGFGAEHMESNVPAAIATECSTVGLALLRFNFSGVRGSGGCRLDPSQTFHPTARDEVQMAFDFLKSRGCKRIALGGHSMGASMLLPTAAKEVPAAVVCSAYGPLVYKVVPHDQREKLRASMLDEVERLPAVPKMFIVGSNDTISPKHALEEFTMSVKEPKILKCVAGANHNFEGHEHIVARLIVNFVFMEGQ</sequence>
<dbReference type="Pfam" id="PF20408">
    <property type="entry name" value="Abhydrolase_11"/>
    <property type="match status" value="1"/>
</dbReference>
<protein>
    <recommendedName>
        <fullName evidence="1">KANL3/Tex30 alpha/beta hydrolase-like domain-containing protein</fullName>
    </recommendedName>
</protein>
<gene>
    <name evidence="2" type="ORF">AB1Y20_021234</name>
</gene>
<name>A0AB34JKY7_PRYPA</name>
<evidence type="ECO:0000313" key="3">
    <source>
        <dbReference type="Proteomes" id="UP001515480"/>
    </source>
</evidence>
<dbReference type="Proteomes" id="UP001515480">
    <property type="component" value="Unassembled WGS sequence"/>
</dbReference>